<dbReference type="EMBL" id="CH445361">
    <property type="protein sequence ID" value="EAT77342.1"/>
    <property type="molecule type" value="Genomic_DNA"/>
</dbReference>
<evidence type="ECO:0000256" key="1">
    <source>
        <dbReference type="SAM" id="MobiDB-lite"/>
    </source>
</evidence>
<evidence type="ECO:0000313" key="3">
    <source>
        <dbReference type="Proteomes" id="UP000001055"/>
    </source>
</evidence>
<dbReference type="Proteomes" id="UP000001055">
    <property type="component" value="Unassembled WGS sequence"/>
</dbReference>
<dbReference type="GeneID" id="5982486"/>
<reference evidence="3" key="1">
    <citation type="journal article" date="2007" name="Plant Cell">
        <title>Dothideomycete-plant interactions illuminated by genome sequencing and EST analysis of the wheat pathogen Stagonospora nodorum.</title>
        <authorList>
            <person name="Hane J.K."/>
            <person name="Lowe R.G."/>
            <person name="Solomon P.S."/>
            <person name="Tan K.C."/>
            <person name="Schoch C.L."/>
            <person name="Spatafora J.W."/>
            <person name="Crous P.W."/>
            <person name="Kodira C."/>
            <person name="Birren B.W."/>
            <person name="Galagan J.E."/>
            <person name="Torriani S.F."/>
            <person name="McDonald B.A."/>
            <person name="Oliver R.P."/>
        </authorList>
    </citation>
    <scope>NUCLEOTIDE SEQUENCE [LARGE SCALE GENOMIC DNA]</scope>
    <source>
        <strain evidence="3">SN15 / ATCC MYA-4574 / FGSC 10173</strain>
    </source>
</reference>
<name>Q0TYY9_PHANO</name>
<dbReference type="RefSeq" id="XP_001805557.1">
    <property type="nucleotide sequence ID" value="XM_001805505.1"/>
</dbReference>
<gene>
    <name evidence="2" type="ORF">SNOG_15409</name>
</gene>
<feature type="region of interest" description="Disordered" evidence="1">
    <location>
        <begin position="36"/>
        <end position="56"/>
    </location>
</feature>
<evidence type="ECO:0000313" key="2">
    <source>
        <dbReference type="EMBL" id="EAT77342.1"/>
    </source>
</evidence>
<protein>
    <submittedName>
        <fullName evidence="2">Uncharacterized protein</fullName>
    </submittedName>
</protein>
<accession>Q0TYY9</accession>
<dbReference type="InParanoid" id="Q0TYY9"/>
<sequence length="56" mass="6310">MPGMYAFWRAKISNTRDSALGYDHGSDPWEIQKRSMGIGKSAQKGRKSWEDAGGEY</sequence>
<proteinExistence type="predicted"/>
<dbReference type="KEGG" id="pno:SNOG_15409"/>
<organism evidence="2 3">
    <name type="scientific">Phaeosphaeria nodorum (strain SN15 / ATCC MYA-4574 / FGSC 10173)</name>
    <name type="common">Glume blotch fungus</name>
    <name type="synonym">Parastagonospora nodorum</name>
    <dbReference type="NCBI Taxonomy" id="321614"/>
    <lineage>
        <taxon>Eukaryota</taxon>
        <taxon>Fungi</taxon>
        <taxon>Dikarya</taxon>
        <taxon>Ascomycota</taxon>
        <taxon>Pezizomycotina</taxon>
        <taxon>Dothideomycetes</taxon>
        <taxon>Pleosporomycetidae</taxon>
        <taxon>Pleosporales</taxon>
        <taxon>Pleosporineae</taxon>
        <taxon>Phaeosphaeriaceae</taxon>
        <taxon>Parastagonospora</taxon>
    </lineage>
</organism>
<dbReference type="AlphaFoldDB" id="Q0TYY9"/>